<keyword evidence="1" id="KW-0812">Transmembrane</keyword>
<protein>
    <submittedName>
        <fullName evidence="2">Nitrogen assimilation transcription factor nit-4</fullName>
    </submittedName>
</protein>
<dbReference type="AlphaFoldDB" id="A0A077YYB8"/>
<keyword evidence="1" id="KW-0472">Membrane</keyword>
<keyword evidence="3" id="KW-1185">Reference proteome</keyword>
<proteinExistence type="predicted"/>
<evidence type="ECO:0000313" key="3">
    <source>
        <dbReference type="Proteomes" id="UP000030665"/>
    </source>
</evidence>
<dbReference type="OrthoDB" id="10292803at2759"/>
<sequence>MKPSSGSGIYDLRLLPMGDQDCLCIPEPPTFTIGPPPYVADFLIHQHDHRQGKPVDTFSCPQVLLDAQNIHSPMKISTGHKLFGWIFVLLMSVIGVKLITMCIVPAISTLIRHQYKRKGVKVSPPGPWGAKRHYLELDGKTNFRGPQDSQARGSDWSYYSIRPISSRQPVKEESTSTECNRKSKLCFWFKRPFQTKSAGRKYDQIQLDPVSGYYAGQPICEAQCRGRMLACNWQTAEQGDYGALSERIYDPLKGSHNPVSAYRIYKDADREYLRSLEPVRRMTPVVPSYRLLEESSAGSSCSPRYSTSSAAVPRTFVSREMWL</sequence>
<reference evidence="2" key="1">
    <citation type="submission" date="2014-01" db="EMBL/GenBank/DDBJ databases">
        <authorList>
            <person name="Aslett M."/>
        </authorList>
    </citation>
    <scope>NUCLEOTIDE SEQUENCE</scope>
</reference>
<feature type="transmembrane region" description="Helical" evidence="1">
    <location>
        <begin position="82"/>
        <end position="111"/>
    </location>
</feature>
<dbReference type="Proteomes" id="UP000030665">
    <property type="component" value="Unassembled WGS sequence"/>
</dbReference>
<name>A0A077YYB8_TRITR</name>
<reference evidence="2" key="2">
    <citation type="submission" date="2014-03" db="EMBL/GenBank/DDBJ databases">
        <title>The whipworm genome and dual-species transcriptomics of an intimate host-pathogen interaction.</title>
        <authorList>
            <person name="Foth B.J."/>
            <person name="Tsai I.J."/>
            <person name="Reid A.J."/>
            <person name="Bancroft A.J."/>
            <person name="Nichol S."/>
            <person name="Tracey A."/>
            <person name="Holroyd N."/>
            <person name="Cotton J.A."/>
            <person name="Stanley E.J."/>
            <person name="Zarowiecki M."/>
            <person name="Liu J.Z."/>
            <person name="Huckvale T."/>
            <person name="Cooper P.J."/>
            <person name="Grencis R.K."/>
            <person name="Berriman M."/>
        </authorList>
    </citation>
    <scope>NUCLEOTIDE SEQUENCE [LARGE SCALE GENOMIC DNA]</scope>
</reference>
<gene>
    <name evidence="2" type="ORF">TTRE_0000070901</name>
</gene>
<organism evidence="2 3">
    <name type="scientific">Trichuris trichiura</name>
    <name type="common">Whipworm</name>
    <name type="synonym">Trichocephalus trichiurus</name>
    <dbReference type="NCBI Taxonomy" id="36087"/>
    <lineage>
        <taxon>Eukaryota</taxon>
        <taxon>Metazoa</taxon>
        <taxon>Ecdysozoa</taxon>
        <taxon>Nematoda</taxon>
        <taxon>Enoplea</taxon>
        <taxon>Dorylaimia</taxon>
        <taxon>Trichinellida</taxon>
        <taxon>Trichuridae</taxon>
        <taxon>Trichuris</taxon>
    </lineage>
</organism>
<dbReference type="EMBL" id="HG805823">
    <property type="protein sequence ID" value="CDW52448.1"/>
    <property type="molecule type" value="Genomic_DNA"/>
</dbReference>
<evidence type="ECO:0000256" key="1">
    <source>
        <dbReference type="SAM" id="Phobius"/>
    </source>
</evidence>
<evidence type="ECO:0000313" key="2">
    <source>
        <dbReference type="EMBL" id="CDW52448.1"/>
    </source>
</evidence>
<accession>A0A077YYB8</accession>
<keyword evidence="1" id="KW-1133">Transmembrane helix</keyword>